<sequence>MVNFQDIVPFMDQVRQKLMMVLGSFGADEKELREVPDGWSVTEVVEHLGKLEGMIQYQLRQMLEKEPALPSEPWDEKLTDVSEVLQNSGIIGKKIEAPKAAVPSGTLSYEEAMDKLNQVRDTTKEIIARLAERNTNDLRYPHPFGFEMNANQWAHFIAIHETLHIRQLGRIREANK</sequence>
<evidence type="ECO:0000259" key="1">
    <source>
        <dbReference type="Pfam" id="PF12867"/>
    </source>
</evidence>
<dbReference type="Gene3D" id="1.20.120.450">
    <property type="entry name" value="dinb family like domain"/>
    <property type="match status" value="1"/>
</dbReference>
<dbReference type="OrthoDB" id="5464839at2"/>
<accession>A0A163G1V8</accession>
<dbReference type="EMBL" id="LWMH01000002">
    <property type="protein sequence ID" value="KZS44690.1"/>
    <property type="molecule type" value="Genomic_DNA"/>
</dbReference>
<dbReference type="SUPFAM" id="SSF109854">
    <property type="entry name" value="DinB/YfiT-like putative metalloenzymes"/>
    <property type="match status" value="1"/>
</dbReference>
<feature type="domain" description="DinB-like" evidence="1">
    <location>
        <begin position="12"/>
        <end position="168"/>
    </location>
</feature>
<dbReference type="RefSeq" id="WP_040680829.1">
    <property type="nucleotide sequence ID" value="NZ_JARLKM010000002.1"/>
</dbReference>
<dbReference type="Pfam" id="PF12867">
    <property type="entry name" value="DinB_2"/>
    <property type="match status" value="1"/>
</dbReference>
<dbReference type="AlphaFoldDB" id="A0A163G1V8"/>
<dbReference type="InterPro" id="IPR034660">
    <property type="entry name" value="DinB/YfiT-like"/>
</dbReference>
<proteinExistence type="predicted"/>
<name>A0A163G1V8_9BACL</name>
<evidence type="ECO:0000313" key="2">
    <source>
        <dbReference type="EMBL" id="KZS44690.1"/>
    </source>
</evidence>
<keyword evidence="3" id="KW-1185">Reference proteome</keyword>
<organism evidence="2 3">
    <name type="scientific">Paenibacillus glucanolyticus</name>
    <dbReference type="NCBI Taxonomy" id="59843"/>
    <lineage>
        <taxon>Bacteria</taxon>
        <taxon>Bacillati</taxon>
        <taxon>Bacillota</taxon>
        <taxon>Bacilli</taxon>
        <taxon>Bacillales</taxon>
        <taxon>Paenibacillaceae</taxon>
        <taxon>Paenibacillus</taxon>
    </lineage>
</organism>
<reference evidence="2" key="1">
    <citation type="journal article" date="2016" name="Genome Announc.">
        <title>Draft genomes of two strains of Paenibacillus glucanolyticus with capability to degrade lignocellulose.</title>
        <authorList>
            <person name="Mathews S.L."/>
            <person name="Pawlak J."/>
            <person name="Grunden A.M."/>
        </authorList>
    </citation>
    <scope>NUCLEOTIDE SEQUENCE [LARGE SCALE GENOMIC DNA]</scope>
    <source>
        <strain evidence="2">SLM1</strain>
    </source>
</reference>
<protein>
    <recommendedName>
        <fullName evidence="1">DinB-like domain-containing protein</fullName>
    </recommendedName>
</protein>
<evidence type="ECO:0000313" key="3">
    <source>
        <dbReference type="Proteomes" id="UP000076796"/>
    </source>
</evidence>
<dbReference type="Proteomes" id="UP000076796">
    <property type="component" value="Unassembled WGS sequence"/>
</dbReference>
<comment type="caution">
    <text evidence="2">The sequence shown here is derived from an EMBL/GenBank/DDBJ whole genome shotgun (WGS) entry which is preliminary data.</text>
</comment>
<dbReference type="InterPro" id="IPR024775">
    <property type="entry name" value="DinB-like"/>
</dbReference>
<gene>
    <name evidence="2" type="ORF">AWU65_27955</name>
</gene>